<name>A0A0D7AUF1_9AGAR</name>
<evidence type="ECO:0000256" key="4">
    <source>
        <dbReference type="ARBA" id="ARBA00022989"/>
    </source>
</evidence>
<dbReference type="Proteomes" id="UP000054007">
    <property type="component" value="Unassembled WGS sequence"/>
</dbReference>
<dbReference type="EMBL" id="KN880837">
    <property type="protein sequence ID" value="KIY62003.1"/>
    <property type="molecule type" value="Genomic_DNA"/>
</dbReference>
<gene>
    <name evidence="8" type="ORF">CYLTODRAFT_415048</name>
</gene>
<feature type="domain" description="DUF202" evidence="7">
    <location>
        <begin position="15"/>
        <end position="97"/>
    </location>
</feature>
<keyword evidence="3 6" id="KW-0812">Transmembrane</keyword>
<feature type="transmembrane region" description="Helical" evidence="6">
    <location>
        <begin position="73"/>
        <end position="94"/>
    </location>
</feature>
<evidence type="ECO:0000256" key="1">
    <source>
        <dbReference type="ARBA" id="ARBA00004651"/>
    </source>
</evidence>
<sequence>MQITLTLENNGSVARDHLAAERTYLAYVRTSLVLASTGVALVQLFSVAASASTGSDTTFSPVRTPIHRYSRPLGATTVLLSLLFLGVGIVRYFSIQNKLMAGVFPVARMFTVFLAITMASLIAITLVERRRNPN</sequence>
<reference evidence="8 9" key="1">
    <citation type="journal article" date="2015" name="Fungal Genet. Biol.">
        <title>Evolution of novel wood decay mechanisms in Agaricales revealed by the genome sequences of Fistulina hepatica and Cylindrobasidium torrendii.</title>
        <authorList>
            <person name="Floudas D."/>
            <person name="Held B.W."/>
            <person name="Riley R."/>
            <person name="Nagy L.G."/>
            <person name="Koehler G."/>
            <person name="Ransdell A.S."/>
            <person name="Younus H."/>
            <person name="Chow J."/>
            <person name="Chiniquy J."/>
            <person name="Lipzen A."/>
            <person name="Tritt A."/>
            <person name="Sun H."/>
            <person name="Haridas S."/>
            <person name="LaButti K."/>
            <person name="Ohm R.A."/>
            <person name="Kues U."/>
            <person name="Blanchette R.A."/>
            <person name="Grigoriev I.V."/>
            <person name="Minto R.E."/>
            <person name="Hibbett D.S."/>
        </authorList>
    </citation>
    <scope>NUCLEOTIDE SEQUENCE [LARGE SCALE GENOMIC DNA]</scope>
    <source>
        <strain evidence="8 9">FP15055 ss-10</strain>
    </source>
</reference>
<dbReference type="Pfam" id="PF02656">
    <property type="entry name" value="DUF202"/>
    <property type="match status" value="1"/>
</dbReference>
<keyword evidence="9" id="KW-1185">Reference proteome</keyword>
<evidence type="ECO:0000259" key="7">
    <source>
        <dbReference type="Pfam" id="PF02656"/>
    </source>
</evidence>
<organism evidence="8 9">
    <name type="scientific">Cylindrobasidium torrendii FP15055 ss-10</name>
    <dbReference type="NCBI Taxonomy" id="1314674"/>
    <lineage>
        <taxon>Eukaryota</taxon>
        <taxon>Fungi</taxon>
        <taxon>Dikarya</taxon>
        <taxon>Basidiomycota</taxon>
        <taxon>Agaricomycotina</taxon>
        <taxon>Agaricomycetes</taxon>
        <taxon>Agaricomycetidae</taxon>
        <taxon>Agaricales</taxon>
        <taxon>Marasmiineae</taxon>
        <taxon>Physalacriaceae</taxon>
        <taxon>Cylindrobasidium</taxon>
    </lineage>
</organism>
<dbReference type="InterPro" id="IPR052053">
    <property type="entry name" value="IM_YidH-like"/>
</dbReference>
<feature type="transmembrane region" description="Helical" evidence="6">
    <location>
        <begin position="106"/>
        <end position="127"/>
    </location>
</feature>
<evidence type="ECO:0000256" key="3">
    <source>
        <dbReference type="ARBA" id="ARBA00022692"/>
    </source>
</evidence>
<dbReference type="GO" id="GO:0005886">
    <property type="term" value="C:plasma membrane"/>
    <property type="evidence" value="ECO:0007669"/>
    <property type="project" value="UniProtKB-SubCell"/>
</dbReference>
<protein>
    <recommendedName>
        <fullName evidence="7">DUF202 domain-containing protein</fullName>
    </recommendedName>
</protein>
<evidence type="ECO:0000313" key="9">
    <source>
        <dbReference type="Proteomes" id="UP000054007"/>
    </source>
</evidence>
<dbReference type="AlphaFoldDB" id="A0A0D7AUF1"/>
<accession>A0A0D7AUF1</accession>
<evidence type="ECO:0000256" key="6">
    <source>
        <dbReference type="SAM" id="Phobius"/>
    </source>
</evidence>
<dbReference type="OrthoDB" id="199599at2759"/>
<evidence type="ECO:0000313" key="8">
    <source>
        <dbReference type="EMBL" id="KIY62003.1"/>
    </source>
</evidence>
<dbReference type="PANTHER" id="PTHR34187">
    <property type="entry name" value="FGR18P"/>
    <property type="match status" value="1"/>
</dbReference>
<keyword evidence="4 6" id="KW-1133">Transmembrane helix</keyword>
<keyword evidence="2" id="KW-1003">Cell membrane</keyword>
<evidence type="ECO:0000256" key="5">
    <source>
        <dbReference type="ARBA" id="ARBA00023136"/>
    </source>
</evidence>
<proteinExistence type="predicted"/>
<keyword evidence="5 6" id="KW-0472">Membrane</keyword>
<dbReference type="PANTHER" id="PTHR34187:SF2">
    <property type="entry name" value="DUF202 DOMAIN-CONTAINING PROTEIN"/>
    <property type="match status" value="1"/>
</dbReference>
<dbReference type="InterPro" id="IPR003807">
    <property type="entry name" value="DUF202"/>
</dbReference>
<comment type="subcellular location">
    <subcellularLocation>
        <location evidence="1">Cell membrane</location>
        <topology evidence="1">Multi-pass membrane protein</topology>
    </subcellularLocation>
</comment>
<evidence type="ECO:0000256" key="2">
    <source>
        <dbReference type="ARBA" id="ARBA00022475"/>
    </source>
</evidence>